<keyword evidence="1" id="KW-0472">Membrane</keyword>
<protein>
    <recommendedName>
        <fullName evidence="2">CHASE2 domain-containing protein</fullName>
    </recommendedName>
</protein>
<gene>
    <name evidence="3" type="ORF">A2822_02970</name>
</gene>
<dbReference type="Proteomes" id="UP000178774">
    <property type="component" value="Unassembled WGS sequence"/>
</dbReference>
<dbReference type="EMBL" id="MHOP01000011">
    <property type="protein sequence ID" value="OGZ65984.1"/>
    <property type="molecule type" value="Genomic_DNA"/>
</dbReference>
<name>A0A1G2HTZ1_9BACT</name>
<feature type="domain" description="CHASE2" evidence="2">
    <location>
        <begin position="28"/>
        <end position="281"/>
    </location>
</feature>
<feature type="transmembrane region" description="Helical" evidence="1">
    <location>
        <begin position="287"/>
        <end position="309"/>
    </location>
</feature>
<comment type="caution">
    <text evidence="3">The sequence shown here is derived from an EMBL/GenBank/DDBJ whole genome shotgun (WGS) entry which is preliminary data.</text>
</comment>
<sequence>MKENHVKAAFILFITAVITCSAFYFSLLDIWQEKIFDAFFTKKSAPNTIVIFAIDNESIAKVGQWPWQRGVFADAINKLQSAKIIGIDVNFSEPSAINPQGDFLFARAMENSKPGVILPVQTRVATKEKTQPLEIFKDHSLSGSVDIIYTDSSARTVQNIQEDGESFGAVAALAQNPDLAMPTVMRIDYAGPQNTFLTLPIIDLLENKVPDHIYKNAIVLIGATAPDLHDYLQTPLGLLPGVEIHANIINTILGQRFYRPFPLWASLLAILFFNALAALVIINAKKIFWLVSGLAGIAALINIMAMVLFSQKIVFPVLYVNLGFLATSRG</sequence>
<evidence type="ECO:0000256" key="1">
    <source>
        <dbReference type="SAM" id="Phobius"/>
    </source>
</evidence>
<evidence type="ECO:0000313" key="3">
    <source>
        <dbReference type="EMBL" id="OGZ65984.1"/>
    </source>
</evidence>
<dbReference type="AlphaFoldDB" id="A0A1G2HTZ1"/>
<organism evidence="3 4">
    <name type="scientific">Candidatus Staskawiczbacteria bacterium RIFCSPHIGHO2_01_FULL_41_41</name>
    <dbReference type="NCBI Taxonomy" id="1802203"/>
    <lineage>
        <taxon>Bacteria</taxon>
        <taxon>Candidatus Staskawicziibacteriota</taxon>
    </lineage>
</organism>
<feature type="transmembrane region" description="Helical" evidence="1">
    <location>
        <begin position="6"/>
        <end position="27"/>
    </location>
</feature>
<accession>A0A1G2HTZ1</accession>
<keyword evidence="1" id="KW-1133">Transmembrane helix</keyword>
<evidence type="ECO:0000313" key="4">
    <source>
        <dbReference type="Proteomes" id="UP000178774"/>
    </source>
</evidence>
<evidence type="ECO:0000259" key="2">
    <source>
        <dbReference type="SMART" id="SM01080"/>
    </source>
</evidence>
<dbReference type="SMART" id="SM01080">
    <property type="entry name" value="CHASE2"/>
    <property type="match status" value="1"/>
</dbReference>
<keyword evidence="1" id="KW-0812">Transmembrane</keyword>
<dbReference type="InterPro" id="IPR007890">
    <property type="entry name" value="CHASE2"/>
</dbReference>
<feature type="transmembrane region" description="Helical" evidence="1">
    <location>
        <begin position="261"/>
        <end position="281"/>
    </location>
</feature>
<reference evidence="3 4" key="1">
    <citation type="journal article" date="2016" name="Nat. Commun.">
        <title>Thousands of microbial genomes shed light on interconnected biogeochemical processes in an aquifer system.</title>
        <authorList>
            <person name="Anantharaman K."/>
            <person name="Brown C.T."/>
            <person name="Hug L.A."/>
            <person name="Sharon I."/>
            <person name="Castelle C.J."/>
            <person name="Probst A.J."/>
            <person name="Thomas B.C."/>
            <person name="Singh A."/>
            <person name="Wilkins M.J."/>
            <person name="Karaoz U."/>
            <person name="Brodie E.L."/>
            <person name="Williams K.H."/>
            <person name="Hubbard S.S."/>
            <person name="Banfield J.F."/>
        </authorList>
    </citation>
    <scope>NUCLEOTIDE SEQUENCE [LARGE SCALE GENOMIC DNA]</scope>
</reference>
<dbReference type="Pfam" id="PF05226">
    <property type="entry name" value="CHASE2"/>
    <property type="match status" value="1"/>
</dbReference>
<proteinExistence type="predicted"/>